<feature type="region of interest" description="Disordered" evidence="1">
    <location>
        <begin position="128"/>
        <end position="152"/>
    </location>
</feature>
<dbReference type="InterPro" id="IPR014710">
    <property type="entry name" value="RmlC-like_jellyroll"/>
</dbReference>
<dbReference type="Pfam" id="PF07883">
    <property type="entry name" value="Cupin_2"/>
    <property type="match status" value="1"/>
</dbReference>
<dbReference type="PANTHER" id="PTHR37694">
    <property type="entry name" value="SLR8022 PROTEIN"/>
    <property type="match status" value="1"/>
</dbReference>
<accession>L9Y1L2</accession>
<organism evidence="3 4">
    <name type="scientific">Natrinema versiforme JCM 10478</name>
    <dbReference type="NCBI Taxonomy" id="1227496"/>
    <lineage>
        <taxon>Archaea</taxon>
        <taxon>Methanobacteriati</taxon>
        <taxon>Methanobacteriota</taxon>
        <taxon>Stenosarchaea group</taxon>
        <taxon>Halobacteria</taxon>
        <taxon>Halobacteriales</taxon>
        <taxon>Natrialbaceae</taxon>
        <taxon>Natrinema</taxon>
    </lineage>
</organism>
<dbReference type="EMBL" id="AOID01000026">
    <property type="protein sequence ID" value="ELY67979.1"/>
    <property type="molecule type" value="Genomic_DNA"/>
</dbReference>
<protein>
    <submittedName>
        <fullName evidence="3">Cupin 2 conserved barrel domain protein</fullName>
    </submittedName>
</protein>
<name>L9Y1L2_9EURY</name>
<dbReference type="SUPFAM" id="SSF51182">
    <property type="entry name" value="RmlC-like cupins"/>
    <property type="match status" value="1"/>
</dbReference>
<dbReference type="Proteomes" id="UP000011632">
    <property type="component" value="Unassembled WGS sequence"/>
</dbReference>
<dbReference type="InterPro" id="IPR013096">
    <property type="entry name" value="Cupin_2"/>
</dbReference>
<dbReference type="Gene3D" id="2.60.120.10">
    <property type="entry name" value="Jelly Rolls"/>
    <property type="match status" value="1"/>
</dbReference>
<feature type="region of interest" description="Disordered" evidence="1">
    <location>
        <begin position="1"/>
        <end position="37"/>
    </location>
</feature>
<evidence type="ECO:0000256" key="1">
    <source>
        <dbReference type="SAM" id="MobiDB-lite"/>
    </source>
</evidence>
<evidence type="ECO:0000313" key="4">
    <source>
        <dbReference type="Proteomes" id="UP000011632"/>
    </source>
</evidence>
<feature type="compositionally biased region" description="Basic and acidic residues" evidence="1">
    <location>
        <begin position="135"/>
        <end position="146"/>
    </location>
</feature>
<dbReference type="AlphaFoldDB" id="L9Y1L2"/>
<evidence type="ECO:0000313" key="3">
    <source>
        <dbReference type="EMBL" id="ELY67979.1"/>
    </source>
</evidence>
<dbReference type="InterPro" id="IPR011051">
    <property type="entry name" value="RmlC_Cupin_sf"/>
</dbReference>
<reference evidence="3 4" key="1">
    <citation type="journal article" date="2014" name="PLoS Genet.">
        <title>Phylogenetically driven sequencing of extremely halophilic archaea reveals strategies for static and dynamic osmo-response.</title>
        <authorList>
            <person name="Becker E.A."/>
            <person name="Seitzer P.M."/>
            <person name="Tritt A."/>
            <person name="Larsen D."/>
            <person name="Krusor M."/>
            <person name="Yao A.I."/>
            <person name="Wu D."/>
            <person name="Madern D."/>
            <person name="Eisen J.A."/>
            <person name="Darling A.E."/>
            <person name="Facciotti M.T."/>
        </authorList>
    </citation>
    <scope>NUCLEOTIDE SEQUENCE [LARGE SCALE GENOMIC DNA]</scope>
    <source>
        <strain evidence="3 4">JCM 10478</strain>
    </source>
</reference>
<proteinExistence type="predicted"/>
<feature type="domain" description="Cupin type-2" evidence="2">
    <location>
        <begin position="64"/>
        <end position="128"/>
    </location>
</feature>
<gene>
    <name evidence="3" type="ORF">C489_08235</name>
</gene>
<keyword evidence="4" id="KW-1185">Reference proteome</keyword>
<dbReference type="STRING" id="1227496.C489_08235"/>
<sequence length="152" mass="16420">MFGRKPTRVGCVDSNDETGGSRSPVGHSAMPATDFDTERTYDEHRFSTRPVFRSDRMKTVLGYFEPGQFIPVHAPGSDVTICVRSGTGVVREGETEHVVGPGDVVAVGADVDRGVRADEDGRLEALLVTSPPPTDAEHEPVREGLERGVFNP</sequence>
<evidence type="ECO:0000259" key="2">
    <source>
        <dbReference type="Pfam" id="PF07883"/>
    </source>
</evidence>
<comment type="caution">
    <text evidence="3">The sequence shown here is derived from an EMBL/GenBank/DDBJ whole genome shotgun (WGS) entry which is preliminary data.</text>
</comment>
<dbReference type="PANTHER" id="PTHR37694:SF1">
    <property type="entry name" value="SLR8022 PROTEIN"/>
    <property type="match status" value="1"/>
</dbReference>
<dbReference type="PATRIC" id="fig|1227496.3.peg.1665"/>